<keyword evidence="2" id="KW-1185">Reference proteome</keyword>
<sequence length="498" mass="52924">MSEVRGLPIDYTNLGYEALRESMLDIARQTLPEWTDHSENDLGVLLIELFAYASDITLYYQSRIASQLFPSTSDEPESLVQLLRLLGFELRSAVPATVELSVAVDAGLALPFTIPAGTAVQALTSTAERVQFETTRATTLTDAVLGPVLEGNLRWFLPVSVVEGRTVTAEVLGVSDGSANQLYRLGEGPVIAGSIVVTVTGPGGATEWREVRTLATAAPVQRCFMVQRDADGAVSLLFGDGLNGAIPPRGGSGLDQVVVSATYRVGGGILGNVPPGTPFTSSVSELRAITAPAGGTGGTEAESIDAARTLAPRLYRAQDRAVTADDYVELALRTPGVGKARAVALNWNDVLLYVAPAGRVEQPPELLRRDLLAAFESSRMATSVLRVLGPDPADIYLSATVRAEPYYLQTDVQDAVTEAAAALIAFDTVDFGQPIYLSRLYDALQSLPQVASLTVTQFSRTEDGAVDADGVIELEPFELARAGYPEIIRLVIEGGVAR</sequence>
<organism evidence="1 2">
    <name type="scientific">Phytomonospora endophytica</name>
    <dbReference type="NCBI Taxonomy" id="714109"/>
    <lineage>
        <taxon>Bacteria</taxon>
        <taxon>Bacillati</taxon>
        <taxon>Actinomycetota</taxon>
        <taxon>Actinomycetes</taxon>
        <taxon>Micromonosporales</taxon>
        <taxon>Micromonosporaceae</taxon>
        <taxon>Phytomonospora</taxon>
    </lineage>
</organism>
<accession>A0A841FNI9</accession>
<evidence type="ECO:0000313" key="1">
    <source>
        <dbReference type="EMBL" id="MBB6033500.1"/>
    </source>
</evidence>
<protein>
    <recommendedName>
        <fullName evidence="3">Baseplate protein J-like domain-containing protein</fullName>
    </recommendedName>
</protein>
<evidence type="ECO:0000313" key="2">
    <source>
        <dbReference type="Proteomes" id="UP000548476"/>
    </source>
</evidence>
<name>A0A841FNI9_9ACTN</name>
<dbReference type="Proteomes" id="UP000548476">
    <property type="component" value="Unassembled WGS sequence"/>
</dbReference>
<reference evidence="1 2" key="1">
    <citation type="submission" date="2020-08" db="EMBL/GenBank/DDBJ databases">
        <title>Genomic Encyclopedia of Type Strains, Phase IV (KMG-IV): sequencing the most valuable type-strain genomes for metagenomic binning, comparative biology and taxonomic classification.</title>
        <authorList>
            <person name="Goeker M."/>
        </authorList>
    </citation>
    <scope>NUCLEOTIDE SEQUENCE [LARGE SCALE GENOMIC DNA]</scope>
    <source>
        <strain evidence="1 2">YIM 65646</strain>
    </source>
</reference>
<comment type="caution">
    <text evidence="1">The sequence shown here is derived from an EMBL/GenBank/DDBJ whole genome shotgun (WGS) entry which is preliminary data.</text>
</comment>
<proteinExistence type="predicted"/>
<dbReference type="AlphaFoldDB" id="A0A841FNI9"/>
<evidence type="ECO:0008006" key="3">
    <source>
        <dbReference type="Google" id="ProtNLM"/>
    </source>
</evidence>
<dbReference type="RefSeq" id="WP_184786409.1">
    <property type="nucleotide sequence ID" value="NZ_BONT01000015.1"/>
</dbReference>
<dbReference type="EMBL" id="JACHGT010000003">
    <property type="protein sequence ID" value="MBB6033500.1"/>
    <property type="molecule type" value="Genomic_DNA"/>
</dbReference>
<gene>
    <name evidence="1" type="ORF">HNR73_001350</name>
</gene>